<evidence type="ECO:0000256" key="4">
    <source>
        <dbReference type="PROSITE-ProRule" id="PRU01024"/>
    </source>
</evidence>
<keyword evidence="1 4" id="KW-0489">Methyltransferase</keyword>
<dbReference type="InterPro" id="IPR030390">
    <property type="entry name" value="MeTrfase_TrmA_AS"/>
</dbReference>
<feature type="active site" description="Nucleophile" evidence="4">
    <location>
        <position position="334"/>
    </location>
</feature>
<dbReference type="PANTHER" id="PTHR11061">
    <property type="entry name" value="RNA M5U METHYLTRANSFERASE"/>
    <property type="match status" value="1"/>
</dbReference>
<dbReference type="STRING" id="1193182.BN11_10041"/>
<evidence type="ECO:0000256" key="3">
    <source>
        <dbReference type="ARBA" id="ARBA00022691"/>
    </source>
</evidence>
<reference evidence="6 7" key="1">
    <citation type="journal article" date="2013" name="ISME J.">
        <title>A metabolic model for members of the genus Tetrasphaera involved in enhanced biological phosphorus removal.</title>
        <authorList>
            <person name="Kristiansen R."/>
            <person name="Nguyen H.T.T."/>
            <person name="Saunders A.M."/>
            <person name="Nielsen J.L."/>
            <person name="Wimmer R."/>
            <person name="Le V.Q."/>
            <person name="McIlroy S.J."/>
            <person name="Petrovski S."/>
            <person name="Seviour R.J."/>
            <person name="Calteau A."/>
            <person name="Nielsen K.L."/>
            <person name="Nielsen P.H."/>
        </authorList>
    </citation>
    <scope>NUCLEOTIDE SEQUENCE [LARGE SCALE GENOMIC DNA]</scope>
    <source>
        <strain evidence="6 7">Ben110</strain>
    </source>
</reference>
<dbReference type="RefSeq" id="WP_048692924.1">
    <property type="nucleotide sequence ID" value="NZ_HG764815.1"/>
</dbReference>
<dbReference type="EMBL" id="CAJA01000001">
    <property type="protein sequence ID" value="CCH71598.1"/>
    <property type="molecule type" value="Genomic_DNA"/>
</dbReference>
<dbReference type="GO" id="GO:0070475">
    <property type="term" value="P:rRNA base methylation"/>
    <property type="evidence" value="ECO:0007669"/>
    <property type="project" value="TreeGrafter"/>
</dbReference>
<dbReference type="Gene3D" id="2.40.50.1070">
    <property type="match status" value="1"/>
</dbReference>
<feature type="active site" evidence="5">
    <location>
        <position position="334"/>
    </location>
</feature>
<gene>
    <name evidence="6" type="primary">rlmC</name>
    <name evidence="6" type="ORF">BN11_10041</name>
</gene>
<proteinExistence type="inferred from homology"/>
<dbReference type="Proteomes" id="UP000035763">
    <property type="component" value="Unassembled WGS sequence"/>
</dbReference>
<evidence type="ECO:0000313" key="6">
    <source>
        <dbReference type="EMBL" id="CCH71598.1"/>
    </source>
</evidence>
<dbReference type="PROSITE" id="PS51687">
    <property type="entry name" value="SAM_MT_RNA_M5U"/>
    <property type="match status" value="1"/>
</dbReference>
<sequence length="388" mass="41882">MDCHYYDAGVCRSCTRMGMPYADQLRDKQSAAAAVLAAHAAPSAWRDPFAGTESGFRNKAKLVTGGAPGEVTVGILDARGRGVDLRDCGLYEAPLQAAMTPVVRIVEDLRLLPYDVPRRRGELKHLLLTTSPAGELMVRFVLRSTGQLARIRDALPRLLSEVPGTRVVSANIQPEHKAVIEGADEIVLTDDDTLPMDLDGIRLHLRPNSFFQTNTSVTKGLYRQAREWISDLDPTVVWDLYCGVGGFALNAAGPGRRVFGSEVSAEAIASARISAAERGGEVHFEAGDSARVLAESSWPAPDLVIVNPPRRGLDADLAAQIENGPAAYLLYSSCNPQTLARDLDRMPSFQVRAARLFDMFPQTTHAEVLILAGRVPTTGQPRAATAAS</sequence>
<feature type="binding site" evidence="4">
    <location>
        <position position="212"/>
    </location>
    <ligand>
        <name>S-adenosyl-L-methionine</name>
        <dbReference type="ChEBI" id="CHEBI:59789"/>
    </ligand>
</feature>
<dbReference type="PROSITE" id="PS01230">
    <property type="entry name" value="TRMA_1"/>
    <property type="match status" value="1"/>
</dbReference>
<dbReference type="Gene3D" id="3.40.50.150">
    <property type="entry name" value="Vaccinia Virus protein VP39"/>
    <property type="match status" value="1"/>
</dbReference>
<protein>
    <submittedName>
        <fullName evidence="6">23S rRNA (Uracil(747)-C(5))-methyltransferase RlmC</fullName>
        <ecNumber evidence="6">2.1.1.189</ecNumber>
    </submittedName>
</protein>
<comment type="similarity">
    <text evidence="4">Belongs to the class I-like SAM-binding methyltransferase superfamily. RNA M5U methyltransferase family.</text>
</comment>
<accession>W6JRZ3</accession>
<evidence type="ECO:0000256" key="1">
    <source>
        <dbReference type="ARBA" id="ARBA00022603"/>
    </source>
</evidence>
<dbReference type="Pfam" id="PF05958">
    <property type="entry name" value="tRNA_U5-meth_tr"/>
    <property type="match status" value="2"/>
</dbReference>
<dbReference type="InterPro" id="IPR010280">
    <property type="entry name" value="U5_MeTrfase_fam"/>
</dbReference>
<keyword evidence="3 4" id="KW-0949">S-adenosyl-L-methionine</keyword>
<dbReference type="PANTHER" id="PTHR11061:SF30">
    <property type="entry name" value="TRNA (URACIL(54)-C(5))-METHYLTRANSFERASE"/>
    <property type="match status" value="1"/>
</dbReference>
<keyword evidence="2 4" id="KW-0808">Transferase</keyword>
<dbReference type="GO" id="GO:0070041">
    <property type="term" value="F:rRNA (uridine-C5-)-methyltransferase activity"/>
    <property type="evidence" value="ECO:0007669"/>
    <property type="project" value="TreeGrafter"/>
</dbReference>
<feature type="binding site" evidence="4">
    <location>
        <position position="262"/>
    </location>
    <ligand>
        <name>S-adenosyl-L-methionine</name>
        <dbReference type="ChEBI" id="CHEBI:59789"/>
    </ligand>
</feature>
<name>W6JRZ3_9MICO</name>
<comment type="caution">
    <text evidence="6">The sequence shown here is derived from an EMBL/GenBank/DDBJ whole genome shotgun (WGS) entry which is preliminary data.</text>
</comment>
<dbReference type="CDD" id="cd02440">
    <property type="entry name" value="AdoMet_MTases"/>
    <property type="match status" value="1"/>
</dbReference>
<evidence type="ECO:0000256" key="2">
    <source>
        <dbReference type="ARBA" id="ARBA00022679"/>
    </source>
</evidence>
<dbReference type="EC" id="2.1.1.189" evidence="6"/>
<feature type="binding site" evidence="4">
    <location>
        <position position="307"/>
    </location>
    <ligand>
        <name>S-adenosyl-L-methionine</name>
        <dbReference type="ChEBI" id="CHEBI:59789"/>
    </ligand>
</feature>
<keyword evidence="7" id="KW-1185">Reference proteome</keyword>
<dbReference type="InterPro" id="IPR029063">
    <property type="entry name" value="SAM-dependent_MTases_sf"/>
</dbReference>
<organism evidence="6 7">
    <name type="scientific">Nostocoides australiense Ben110</name>
    <dbReference type="NCBI Taxonomy" id="1193182"/>
    <lineage>
        <taxon>Bacteria</taxon>
        <taxon>Bacillati</taxon>
        <taxon>Actinomycetota</taxon>
        <taxon>Actinomycetes</taxon>
        <taxon>Micrococcales</taxon>
        <taxon>Intrasporangiaceae</taxon>
        <taxon>Nostocoides</taxon>
    </lineage>
</organism>
<dbReference type="SUPFAM" id="SSF53335">
    <property type="entry name" value="S-adenosyl-L-methionine-dependent methyltransferases"/>
    <property type="match status" value="1"/>
</dbReference>
<dbReference type="AlphaFoldDB" id="W6JRZ3"/>
<evidence type="ECO:0000256" key="5">
    <source>
        <dbReference type="PROSITE-ProRule" id="PRU10015"/>
    </source>
</evidence>
<evidence type="ECO:0000313" key="7">
    <source>
        <dbReference type="Proteomes" id="UP000035763"/>
    </source>
</evidence>
<feature type="binding site" evidence="4">
    <location>
        <position position="241"/>
    </location>
    <ligand>
        <name>S-adenosyl-L-methionine</name>
        <dbReference type="ChEBI" id="CHEBI:59789"/>
    </ligand>
</feature>
<dbReference type="OrthoDB" id="9804590at2"/>